<gene>
    <name evidence="1" type="ORF">SAMN04515668_3059</name>
</gene>
<dbReference type="EMBL" id="FOXS01000004">
    <property type="protein sequence ID" value="SFQ57934.1"/>
    <property type="molecule type" value="Genomic_DNA"/>
</dbReference>
<protein>
    <submittedName>
        <fullName evidence="1">Uncharacterized protein</fullName>
    </submittedName>
</protein>
<evidence type="ECO:0000313" key="2">
    <source>
        <dbReference type="Proteomes" id="UP000199029"/>
    </source>
</evidence>
<name>A0A1I5ZN71_HYMAR</name>
<reference evidence="2" key="1">
    <citation type="submission" date="2016-10" db="EMBL/GenBank/DDBJ databases">
        <authorList>
            <person name="Varghese N."/>
            <person name="Submissions S."/>
        </authorList>
    </citation>
    <scope>NUCLEOTIDE SEQUENCE [LARGE SCALE GENOMIC DNA]</scope>
    <source>
        <strain evidence="2">OR362-8,ATCC BAA-1266,JCM 13504</strain>
    </source>
</reference>
<evidence type="ECO:0000313" key="1">
    <source>
        <dbReference type="EMBL" id="SFQ57934.1"/>
    </source>
</evidence>
<keyword evidence="2" id="KW-1185">Reference proteome</keyword>
<accession>A0A1I5ZN71</accession>
<dbReference type="AlphaFoldDB" id="A0A1I5ZN71"/>
<proteinExistence type="predicted"/>
<dbReference type="Proteomes" id="UP000199029">
    <property type="component" value="Unassembled WGS sequence"/>
</dbReference>
<sequence length="64" mass="7211">MRANSKLKSWLLATPAQRWAVALTANEAYQLLEVLNVTALLLESSSCTQVGPGRRRRLRRMPLC</sequence>
<organism evidence="1 2">
    <name type="scientific">Hymenobacter arizonensis</name>
    <name type="common">Siccationidurans arizonensis</name>
    <dbReference type="NCBI Taxonomy" id="1227077"/>
    <lineage>
        <taxon>Bacteria</taxon>
        <taxon>Pseudomonadati</taxon>
        <taxon>Bacteroidota</taxon>
        <taxon>Cytophagia</taxon>
        <taxon>Cytophagales</taxon>
        <taxon>Hymenobacteraceae</taxon>
        <taxon>Hymenobacter</taxon>
    </lineage>
</organism>